<keyword evidence="9" id="KW-1015">Disulfide bond</keyword>
<dbReference type="FunFam" id="3.40.50.300:FF:000232">
    <property type="entry name" value="ATP-binding cassette, sub-family A (ABC1), member 1"/>
    <property type="match status" value="1"/>
</dbReference>
<dbReference type="InterPro" id="IPR013525">
    <property type="entry name" value="ABC2_TM"/>
</dbReference>
<feature type="transmembrane region" description="Helical" evidence="12">
    <location>
        <begin position="756"/>
        <end position="773"/>
    </location>
</feature>
<evidence type="ECO:0000256" key="3">
    <source>
        <dbReference type="ARBA" id="ARBA00022692"/>
    </source>
</evidence>
<dbReference type="GO" id="GO:0140359">
    <property type="term" value="F:ABC-type transporter activity"/>
    <property type="evidence" value="ECO:0007669"/>
    <property type="project" value="InterPro"/>
</dbReference>
<dbReference type="GO" id="GO:0016887">
    <property type="term" value="F:ATP hydrolysis activity"/>
    <property type="evidence" value="ECO:0007669"/>
    <property type="project" value="InterPro"/>
</dbReference>
<dbReference type="GO" id="GO:0005548">
    <property type="term" value="F:phospholipid transporter activity"/>
    <property type="evidence" value="ECO:0007669"/>
    <property type="project" value="UniProtKB-ARBA"/>
</dbReference>
<feature type="transmembrane region" description="Helical" evidence="12">
    <location>
        <begin position="1716"/>
        <end position="1735"/>
    </location>
</feature>
<keyword evidence="3 12" id="KW-0812">Transmembrane</keyword>
<dbReference type="Pfam" id="PF00005">
    <property type="entry name" value="ABC_tran"/>
    <property type="match status" value="2"/>
</dbReference>
<evidence type="ECO:0000256" key="4">
    <source>
        <dbReference type="ARBA" id="ARBA00022741"/>
    </source>
</evidence>
<evidence type="ECO:0000256" key="7">
    <source>
        <dbReference type="ARBA" id="ARBA00022989"/>
    </source>
</evidence>
<evidence type="ECO:0000256" key="11">
    <source>
        <dbReference type="SAM" id="MobiDB-lite"/>
    </source>
</evidence>
<organism evidence="14 15">
    <name type="scientific">Petromyzon marinus</name>
    <name type="common">Sea lamprey</name>
    <dbReference type="NCBI Taxonomy" id="7757"/>
    <lineage>
        <taxon>Eukaryota</taxon>
        <taxon>Metazoa</taxon>
        <taxon>Chordata</taxon>
        <taxon>Craniata</taxon>
        <taxon>Vertebrata</taxon>
        <taxon>Cyclostomata</taxon>
        <taxon>Hyperoartia</taxon>
        <taxon>Petromyzontiformes</taxon>
        <taxon>Petromyzontidae</taxon>
        <taxon>Petromyzon</taxon>
    </lineage>
</organism>
<accession>A0AAJ7TYN1</accession>
<feature type="compositionally biased region" description="Low complexity" evidence="11">
    <location>
        <begin position="321"/>
        <end position="345"/>
    </location>
</feature>
<dbReference type="FunFam" id="3.40.50.300:FF:000264">
    <property type="entry name" value="ATP-binding cassette, sub-family A (ABC1), member 1"/>
    <property type="match status" value="1"/>
</dbReference>
<feature type="region of interest" description="Disordered" evidence="11">
    <location>
        <begin position="321"/>
        <end position="346"/>
    </location>
</feature>
<feature type="transmembrane region" description="Helical" evidence="12">
    <location>
        <begin position="23"/>
        <end position="42"/>
    </location>
</feature>
<dbReference type="InterPro" id="IPR027417">
    <property type="entry name" value="P-loop_NTPase"/>
</dbReference>
<proteinExistence type="predicted"/>
<keyword evidence="7 12" id="KW-1133">Transmembrane helix</keyword>
<dbReference type="GO" id="GO:0016020">
    <property type="term" value="C:membrane"/>
    <property type="evidence" value="ECO:0007669"/>
    <property type="project" value="UniProtKB-SubCell"/>
</dbReference>
<dbReference type="InterPro" id="IPR017871">
    <property type="entry name" value="ABC_transporter-like_CS"/>
</dbReference>
<dbReference type="PANTHER" id="PTHR19229:SF234">
    <property type="entry name" value="ATP-BINDING CASSETTE SUB-FAMILY A MEMBER 1-LIKE"/>
    <property type="match status" value="1"/>
</dbReference>
<feature type="transmembrane region" description="Helical" evidence="12">
    <location>
        <begin position="802"/>
        <end position="825"/>
    </location>
</feature>
<evidence type="ECO:0000256" key="6">
    <source>
        <dbReference type="ARBA" id="ARBA00022967"/>
    </source>
</evidence>
<feature type="transmembrane region" description="Helical" evidence="12">
    <location>
        <begin position="1636"/>
        <end position="1658"/>
    </location>
</feature>
<protein>
    <submittedName>
        <fullName evidence="15">Phospholipid-transporting ATPase ABCA1-like</fullName>
    </submittedName>
</protein>
<dbReference type="RefSeq" id="XP_032826510.1">
    <property type="nucleotide sequence ID" value="XM_032970619.1"/>
</dbReference>
<dbReference type="Proteomes" id="UP001318040">
    <property type="component" value="Chromosome 44"/>
</dbReference>
<feature type="transmembrane region" description="Helical" evidence="12">
    <location>
        <begin position="1835"/>
        <end position="1857"/>
    </location>
</feature>
<dbReference type="GO" id="GO:0005524">
    <property type="term" value="F:ATP binding"/>
    <property type="evidence" value="ECO:0007669"/>
    <property type="project" value="UniProtKB-KW"/>
</dbReference>
<dbReference type="SUPFAM" id="SSF52540">
    <property type="entry name" value="P-loop containing nucleoside triphosphate hydrolases"/>
    <property type="match status" value="2"/>
</dbReference>
<gene>
    <name evidence="15" type="primary">LOC116951843</name>
</gene>
<dbReference type="InterPro" id="IPR003439">
    <property type="entry name" value="ABC_transporter-like_ATP-bd"/>
</dbReference>
<dbReference type="Pfam" id="PF12698">
    <property type="entry name" value="ABC2_membrane_3"/>
    <property type="match status" value="2"/>
</dbReference>
<evidence type="ECO:0000256" key="12">
    <source>
        <dbReference type="SAM" id="Phobius"/>
    </source>
</evidence>
<feature type="region of interest" description="Disordered" evidence="11">
    <location>
        <begin position="1250"/>
        <end position="1293"/>
    </location>
</feature>
<dbReference type="Pfam" id="PF23321">
    <property type="entry name" value="R1_ABCA1"/>
    <property type="match status" value="1"/>
</dbReference>
<evidence type="ECO:0000256" key="8">
    <source>
        <dbReference type="ARBA" id="ARBA00023136"/>
    </source>
</evidence>
<evidence type="ECO:0000256" key="1">
    <source>
        <dbReference type="ARBA" id="ARBA00004141"/>
    </source>
</evidence>
<feature type="transmembrane region" description="Helical" evidence="12">
    <location>
        <begin position="726"/>
        <end position="744"/>
    </location>
</feature>
<sequence>MGGRTQLYLLLWKNFALRKRQKVRVLVELLWPLFLFLILVWVRTTTPPSANGECHYRVRALPSAGLLPWLQGTVCELGTTCVTSHTPGEAPGEVNNYRDSLLSRVLVDTQGLLMNDSFWRSLETVWVSRGLANVIITDPRAWTGNIVLRNVLVDSSPLQAYMKQNLSFPDWAVSDLMRVEIRPQLFLALSLAQRLSPRALACNASLQNPVLFTRSSNWSSLNNLTCSLSDEQLQGFAAAAATSVNASRLSTQVITSLNMTVSRQLLGLGSSLGILQQQVMGLGSLKTVMAGLGGSTGFSLSQLLCGSSGGLSFLDNLGSSNTSSSGTPGATTATTTKSQNSSSTAGAGNSLCTNLISMAGSSATTNMLWKMFKPFLLGKIPYTPDTPAVRAILQQANTTFEALAMLGRMGVAWDTVSPALFNFFTNSSEMQLLRGALASPMLASMLDPVLSGSGFTAAGLSAFLSGRNGTTWRSLMGSVGSVLHTVSGYVQCLELNKFEGHANEGSLVNRSLELLASSQLWAALVFPELGPTDPVPRHLKYKIRMDIDSVEVTNKVKDRVYSPGPRNESRYLKFGFAFVQDMVERAAARLFAGGQPATGIFLQQMPYPCYVQDSFLQMMTSSLPLFMTLAWIYSVAMILKGVVHEKEARLKETMRMMGLTNGLHWLGWFISCFVPFIVSAICLILILKFGNVFPNSNFLILLLYFLAFTVATIMQCFLVSTFFARANLAAACGGILYFLLYLPYVLCNVWQDRLTFPMKILASLLSTVSFGFGSEYISQYEQLGVGSQPSNLRVSPVDGDRYSLVTSIIMMFFDALLYGVLTWYIENVFPGQYGVPRRWYFLFTRSYWCGASSSDGQTLPHSYKPPSSSDKEILEEEPGKLPVGVSIQGLVKVYDEGKKLAVDGLSLNFYQGQITSFLGHNGAGKTTTMSILTGLFPPTSGTAYMCGKDIRTDMDSIRKSLGMCPQHNVLFENLTVEEHIWFYARMKGCSEEQVKQEMPQMILDVGLPHKKNELSKNLSGGMQRKLSVAIAFVGGSQIVILDEPTAGVDPYARRGIWNLLLKYRHGRTIILSTHHMDEADLLGDRVAIISHGRLRCCGSSLFLKNAFGAGYYLTMVKSEPGSRRPSTGAAHLYQNLDQTDGQSLSSDEGLGSESGSHGDIADVSAVTQLLQQHVPDARLVENFGQELTYVLPYHGAKDGAFALLFKELDEKLAELGVSSYGVSDTTLEEIFLKVAEETGVDTEIIEPLVVPPPKEVPRTPEDSNWERRSLRRKSSGRAERALKKTPEGEKKPAFRTRVKPTGDAVDNGRGSCQITGQAFLRQQFRALFIKRFHFARRSRKGFVAQIVLPAAFVCLALIFSSVVPPFAEYPSLELHQWLYGTQFTFVSNDAPGESHVNALARSLTESPGFGTRCMNTNPIPLYPCPGGGSPDWTQPAMSADASSVLQSGNWSMSNPSPACQCSTQKHRVMFPECPEGAGGAPPMQRLQNNTDTLQNLTAFNITDHILKTLPKYYKTRHGGISVGDKNGVVRMTAADQSLLLARFGKMFNLSVPTVGSSGVTIEDFIGTRNNLKVWFNSKAFHAPGAFTSVASNAVLRAGLPAGADPSDYGITAFNHPLNLTKEQLTDVIARSSGIDVVVAICVIFAMSFVPASFVLFLIQERVSKAKHLQFVSGVNPAIYWICNFVWDMCNYAVPTVIVIVIFLCFQKQAYVSAANLPVLILLLFLYGWSITPLMYPASFVFSVPSTAYVVLTCINLFIGINGSVATFVLELIKDQPDLQKANDILRVVLLIFPHFCLGRGLMDLAKNQQLADIGARFGQNSFKNPFEWDVVGKNLFAMAVEGVVFFTLTLLIQYRFFVKPRPVKMELPATKDEDEDVARERQRIASGGGLTDSLRIVELVKIYRGKKKAAVDRVSVGIPPGECFGLLGVNGAGKTTMFKMLTGDTDVTSGEAFLTGYSILTNMREVHQNMGYCPQFDAINDLITGREHLEFYARLRGVPEKEVSTVAEWGIRKLGLIRYADRSAGSYSGGNKRKLSTAMALIGCPPVVFLDEPTTGMDPKARRFLWDCILSVIKEGRCVLLTSHSMEECEALCTRMSIMVNGRFQCLGSVQHLKNKFGDGYTVTLRVAGSPPVLPPVEEFIGSAFPGSLLKERHHNMLQYQLPSAESSLAKIFNLLALRKEELNVEDYSVSQTTLDEVFVSFAKHQHDGEEWESLMNQATMQQQQKVKEV</sequence>
<evidence type="ECO:0000256" key="2">
    <source>
        <dbReference type="ARBA" id="ARBA00022553"/>
    </source>
</evidence>
<evidence type="ECO:0000313" key="14">
    <source>
        <dbReference type="Proteomes" id="UP001318040"/>
    </source>
</evidence>
<feature type="compositionally biased region" description="Basic and acidic residues" evidence="11">
    <location>
        <begin position="1255"/>
        <end position="1268"/>
    </location>
</feature>
<dbReference type="PROSITE" id="PS00211">
    <property type="entry name" value="ABC_TRANSPORTER_1"/>
    <property type="match status" value="1"/>
</dbReference>
<evidence type="ECO:0000256" key="9">
    <source>
        <dbReference type="ARBA" id="ARBA00023157"/>
    </source>
</evidence>
<feature type="transmembrane region" description="Helical" evidence="12">
    <location>
        <begin position="623"/>
        <end position="643"/>
    </location>
</feature>
<feature type="transmembrane region" description="Helical" evidence="12">
    <location>
        <begin position="1747"/>
        <end position="1772"/>
    </location>
</feature>
<keyword evidence="5" id="KW-0067">ATP-binding</keyword>
<keyword evidence="2" id="KW-0597">Phosphoprotein</keyword>
<keyword evidence="14" id="KW-1185">Reference proteome</keyword>
<evidence type="ECO:0000259" key="13">
    <source>
        <dbReference type="PROSITE" id="PS50893"/>
    </source>
</evidence>
<keyword evidence="6" id="KW-1278">Translocase</keyword>
<dbReference type="KEGG" id="pmrn:116951843"/>
<feature type="transmembrane region" description="Helical" evidence="12">
    <location>
        <begin position="1678"/>
        <end position="1704"/>
    </location>
</feature>
<feature type="transmembrane region" description="Helical" evidence="12">
    <location>
        <begin position="698"/>
        <end position="719"/>
    </location>
</feature>
<evidence type="ECO:0000313" key="15">
    <source>
        <dbReference type="RefSeq" id="XP_032826510.1"/>
    </source>
</evidence>
<comment type="subcellular location">
    <subcellularLocation>
        <location evidence="1">Membrane</location>
        <topology evidence="1">Multi-pass membrane protein</topology>
    </subcellularLocation>
</comment>
<feature type="compositionally biased region" description="Basic and acidic residues" evidence="11">
    <location>
        <begin position="1276"/>
        <end position="1292"/>
    </location>
</feature>
<feature type="domain" description="ABC transporter" evidence="13">
    <location>
        <begin position="1894"/>
        <end position="2126"/>
    </location>
</feature>
<dbReference type="PROSITE" id="PS50893">
    <property type="entry name" value="ABC_TRANSPORTER_2"/>
    <property type="match status" value="2"/>
</dbReference>
<dbReference type="InterPro" id="IPR056264">
    <property type="entry name" value="R2_ABCA1-4-like"/>
</dbReference>
<dbReference type="InterPro" id="IPR026082">
    <property type="entry name" value="ABCA"/>
</dbReference>
<dbReference type="PANTHER" id="PTHR19229">
    <property type="entry name" value="ATP-BINDING CASSETTE TRANSPORTER SUBFAMILY A ABCA"/>
    <property type="match status" value="1"/>
</dbReference>
<keyword evidence="8 12" id="KW-0472">Membrane</keyword>
<evidence type="ECO:0000256" key="5">
    <source>
        <dbReference type="ARBA" id="ARBA00022840"/>
    </source>
</evidence>
<feature type="transmembrane region" description="Helical" evidence="12">
    <location>
        <begin position="1342"/>
        <end position="1363"/>
    </location>
</feature>
<dbReference type="SMART" id="SM00382">
    <property type="entry name" value="AAA"/>
    <property type="match status" value="2"/>
</dbReference>
<name>A0AAJ7TYN1_PETMA</name>
<feature type="transmembrane region" description="Helical" evidence="12">
    <location>
        <begin position="663"/>
        <end position="686"/>
    </location>
</feature>
<dbReference type="InterPro" id="IPR003593">
    <property type="entry name" value="AAA+_ATPase"/>
</dbReference>
<keyword evidence="4" id="KW-0547">Nucleotide-binding</keyword>
<dbReference type="CDD" id="cd03263">
    <property type="entry name" value="ABC_subfamily_A"/>
    <property type="match status" value="2"/>
</dbReference>
<keyword evidence="10" id="KW-0325">Glycoprotein</keyword>
<reference evidence="15" key="1">
    <citation type="submission" date="2025-08" db="UniProtKB">
        <authorList>
            <consortium name="RefSeq"/>
        </authorList>
    </citation>
    <scope>IDENTIFICATION</scope>
    <source>
        <tissue evidence="15">Sperm</tissue>
    </source>
</reference>
<evidence type="ECO:0000256" key="10">
    <source>
        <dbReference type="ARBA" id="ARBA00023180"/>
    </source>
</evidence>
<feature type="domain" description="ABC transporter" evidence="13">
    <location>
        <begin position="885"/>
        <end position="1116"/>
    </location>
</feature>
<dbReference type="GO" id="GO:0034204">
    <property type="term" value="P:lipid translocation"/>
    <property type="evidence" value="ECO:0007669"/>
    <property type="project" value="UniProtKB-ARBA"/>
</dbReference>
<dbReference type="Gene3D" id="3.40.50.300">
    <property type="entry name" value="P-loop containing nucleotide triphosphate hydrolases"/>
    <property type="match status" value="2"/>
</dbReference>